<comment type="caution">
    <text evidence="1">The sequence shown here is derived from an EMBL/GenBank/DDBJ whole genome shotgun (WGS) entry which is preliminary data.</text>
</comment>
<evidence type="ECO:0000313" key="1">
    <source>
        <dbReference type="EMBL" id="RCN47113.1"/>
    </source>
</evidence>
<organism evidence="1 2">
    <name type="scientific">Ancylostoma caninum</name>
    <name type="common">Dog hookworm</name>
    <dbReference type="NCBI Taxonomy" id="29170"/>
    <lineage>
        <taxon>Eukaryota</taxon>
        <taxon>Metazoa</taxon>
        <taxon>Ecdysozoa</taxon>
        <taxon>Nematoda</taxon>
        <taxon>Chromadorea</taxon>
        <taxon>Rhabditida</taxon>
        <taxon>Rhabditina</taxon>
        <taxon>Rhabditomorpha</taxon>
        <taxon>Strongyloidea</taxon>
        <taxon>Ancylostomatidae</taxon>
        <taxon>Ancylostomatinae</taxon>
        <taxon>Ancylostoma</taxon>
    </lineage>
</organism>
<sequence>MQARSVWKRKSFYGLNAFLRRAHQLPLRPVFLHRADLCPPTKPPKNCSQAADNVYVKIRASVNLQQVRCFGNILRKSAVVKENEEADFLPHQASYPWLKFV</sequence>
<name>A0A368GRX2_ANCCA</name>
<dbReference type="AlphaFoldDB" id="A0A368GRX2"/>
<dbReference type="Proteomes" id="UP000252519">
    <property type="component" value="Unassembled WGS sequence"/>
</dbReference>
<keyword evidence="2" id="KW-1185">Reference proteome</keyword>
<protein>
    <submittedName>
        <fullName evidence="1">Uncharacterized protein</fullName>
    </submittedName>
</protein>
<gene>
    <name evidence="1" type="ORF">ANCCAN_06837</name>
</gene>
<accession>A0A368GRX2</accession>
<dbReference type="EMBL" id="JOJR01000067">
    <property type="protein sequence ID" value="RCN47113.1"/>
    <property type="molecule type" value="Genomic_DNA"/>
</dbReference>
<proteinExistence type="predicted"/>
<evidence type="ECO:0000313" key="2">
    <source>
        <dbReference type="Proteomes" id="UP000252519"/>
    </source>
</evidence>
<reference evidence="1 2" key="1">
    <citation type="submission" date="2014-10" db="EMBL/GenBank/DDBJ databases">
        <title>Draft genome of the hookworm Ancylostoma caninum.</title>
        <authorList>
            <person name="Mitreva M."/>
        </authorList>
    </citation>
    <scope>NUCLEOTIDE SEQUENCE [LARGE SCALE GENOMIC DNA]</scope>
    <source>
        <strain evidence="1 2">Baltimore</strain>
    </source>
</reference>